<dbReference type="AlphaFoldDB" id="A0A5B7HHB4"/>
<organism evidence="2 3">
    <name type="scientific">Portunus trituberculatus</name>
    <name type="common">Swimming crab</name>
    <name type="synonym">Neptunus trituberculatus</name>
    <dbReference type="NCBI Taxonomy" id="210409"/>
    <lineage>
        <taxon>Eukaryota</taxon>
        <taxon>Metazoa</taxon>
        <taxon>Ecdysozoa</taxon>
        <taxon>Arthropoda</taxon>
        <taxon>Crustacea</taxon>
        <taxon>Multicrustacea</taxon>
        <taxon>Malacostraca</taxon>
        <taxon>Eumalacostraca</taxon>
        <taxon>Eucarida</taxon>
        <taxon>Decapoda</taxon>
        <taxon>Pleocyemata</taxon>
        <taxon>Brachyura</taxon>
        <taxon>Eubrachyura</taxon>
        <taxon>Portunoidea</taxon>
        <taxon>Portunidae</taxon>
        <taxon>Portuninae</taxon>
        <taxon>Portunus</taxon>
    </lineage>
</organism>
<sequence>MPATPTLQKDGVLNFGFSFPTGILGTLWHVGGSQFFKVCRYLDLCISHVKALSSSGGLLRKIRSTFQLTYANVASPRPTSLGHDSGNWHGQRREPLGVNPTPI</sequence>
<evidence type="ECO:0000313" key="3">
    <source>
        <dbReference type="Proteomes" id="UP000324222"/>
    </source>
</evidence>
<reference evidence="2 3" key="1">
    <citation type="submission" date="2019-05" db="EMBL/GenBank/DDBJ databases">
        <title>Another draft genome of Portunus trituberculatus and its Hox gene families provides insights of decapod evolution.</title>
        <authorList>
            <person name="Jeong J.-H."/>
            <person name="Song I."/>
            <person name="Kim S."/>
            <person name="Choi T."/>
            <person name="Kim D."/>
            <person name="Ryu S."/>
            <person name="Kim W."/>
        </authorList>
    </citation>
    <scope>NUCLEOTIDE SEQUENCE [LARGE SCALE GENOMIC DNA]</scope>
    <source>
        <tissue evidence="2">Muscle</tissue>
    </source>
</reference>
<evidence type="ECO:0000313" key="2">
    <source>
        <dbReference type="EMBL" id="MPC72221.1"/>
    </source>
</evidence>
<name>A0A5B7HHB4_PORTR</name>
<protein>
    <submittedName>
        <fullName evidence="2">Uncharacterized protein</fullName>
    </submittedName>
</protein>
<comment type="caution">
    <text evidence="2">The sequence shown here is derived from an EMBL/GenBank/DDBJ whole genome shotgun (WGS) entry which is preliminary data.</text>
</comment>
<dbReference type="Proteomes" id="UP000324222">
    <property type="component" value="Unassembled WGS sequence"/>
</dbReference>
<accession>A0A5B7HHB4</accession>
<dbReference type="EMBL" id="VSRR010034346">
    <property type="protein sequence ID" value="MPC72221.1"/>
    <property type="molecule type" value="Genomic_DNA"/>
</dbReference>
<keyword evidence="3" id="KW-1185">Reference proteome</keyword>
<gene>
    <name evidence="2" type="ORF">E2C01_066519</name>
</gene>
<evidence type="ECO:0000256" key="1">
    <source>
        <dbReference type="SAM" id="MobiDB-lite"/>
    </source>
</evidence>
<proteinExistence type="predicted"/>
<feature type="region of interest" description="Disordered" evidence="1">
    <location>
        <begin position="77"/>
        <end position="103"/>
    </location>
</feature>